<reference evidence="1" key="1">
    <citation type="journal article" date="2014" name="Front. Microbiol.">
        <title>High frequency of phylogenetically diverse reductive dehalogenase-homologous genes in deep subseafloor sedimentary metagenomes.</title>
        <authorList>
            <person name="Kawai M."/>
            <person name="Futagami T."/>
            <person name="Toyoda A."/>
            <person name="Takaki Y."/>
            <person name="Nishi S."/>
            <person name="Hori S."/>
            <person name="Arai W."/>
            <person name="Tsubouchi T."/>
            <person name="Morono Y."/>
            <person name="Uchiyama I."/>
            <person name="Ito T."/>
            <person name="Fujiyama A."/>
            <person name="Inagaki F."/>
            <person name="Takami H."/>
        </authorList>
    </citation>
    <scope>NUCLEOTIDE SEQUENCE</scope>
    <source>
        <strain evidence="1">Expedition CK06-06</strain>
    </source>
</reference>
<gene>
    <name evidence="1" type="ORF">S12H4_09764</name>
</gene>
<organism evidence="1">
    <name type="scientific">marine sediment metagenome</name>
    <dbReference type="NCBI Taxonomy" id="412755"/>
    <lineage>
        <taxon>unclassified sequences</taxon>
        <taxon>metagenomes</taxon>
        <taxon>ecological metagenomes</taxon>
    </lineage>
</organism>
<proteinExistence type="predicted"/>
<dbReference type="AlphaFoldDB" id="X1PTC8"/>
<dbReference type="EMBL" id="BARW01004025">
    <property type="protein sequence ID" value="GAI59467.1"/>
    <property type="molecule type" value="Genomic_DNA"/>
</dbReference>
<comment type="caution">
    <text evidence="1">The sequence shown here is derived from an EMBL/GenBank/DDBJ whole genome shotgun (WGS) entry which is preliminary data.</text>
</comment>
<evidence type="ECO:0000313" key="1">
    <source>
        <dbReference type="EMBL" id="GAI59467.1"/>
    </source>
</evidence>
<accession>X1PTC8</accession>
<protein>
    <submittedName>
        <fullName evidence="1">Uncharacterized protein</fullName>
    </submittedName>
</protein>
<sequence>MTDLEGLIHYWEAKLKDMRVYISPAEAALIESTIRKPQELKKIQESLAEVD</sequence>
<name>X1PTC8_9ZZZZ</name>
<feature type="non-terminal residue" evidence="1">
    <location>
        <position position="51"/>
    </location>
</feature>